<dbReference type="Pfam" id="PF18818">
    <property type="entry name" value="MPTase-PolyVal"/>
    <property type="match status" value="1"/>
</dbReference>
<organism evidence="3 4">
    <name type="scientific">Reyranella soli</name>
    <dbReference type="NCBI Taxonomy" id="1230389"/>
    <lineage>
        <taxon>Bacteria</taxon>
        <taxon>Pseudomonadati</taxon>
        <taxon>Pseudomonadota</taxon>
        <taxon>Alphaproteobacteria</taxon>
        <taxon>Hyphomicrobiales</taxon>
        <taxon>Reyranellaceae</taxon>
        <taxon>Reyranella</taxon>
    </lineage>
</organism>
<comment type="caution">
    <text evidence="3">The sequence shown here is derived from an EMBL/GenBank/DDBJ whole genome shotgun (WGS) entry which is preliminary data.</text>
</comment>
<dbReference type="EMBL" id="BKAJ01000164">
    <property type="protein sequence ID" value="GEP60424.1"/>
    <property type="molecule type" value="Genomic_DNA"/>
</dbReference>
<feature type="domain" description="Polyvalent protein metallopeptidase" evidence="2">
    <location>
        <begin position="164"/>
        <end position="291"/>
    </location>
</feature>
<sequence length="311" mass="35433">MDVFRQPRQALAGRFWRETGRAQQLTDIAGQRRSVPWLRPWNVEHAAGRITRPLRANGIPYQGINVLMLWSEAVAKGYSMPIWMTFKQALALGACVRKGEHGSLVVYADTFRRTETNEQTGEDSEREIPFLKGYTVFNVEQVEGLPEHFYGRPEPRLDPIQRIEDAEGFFAALRADIRHGGNQAYYAVTHDYVQMPPFQAFRDAESYYATLAHECIHWTRHAKRLERDFGRKRFGDEAYAMEELVAELGSAFVCSAIDLTPEVRDDHAAYIAHWLKVLKDDKRAIFTAASHAQRAADYLASRQGALMQAAA</sequence>
<feature type="domain" description="N-terminal" evidence="1">
    <location>
        <begin position="34"/>
        <end position="137"/>
    </location>
</feature>
<dbReference type="Proteomes" id="UP000321058">
    <property type="component" value="Unassembled WGS sequence"/>
</dbReference>
<name>A0A512NNA4_9HYPH</name>
<dbReference type="InterPro" id="IPR017113">
    <property type="entry name" value="Antirestriction_ArdC"/>
</dbReference>
<dbReference type="AlphaFoldDB" id="A0A512NNA4"/>
<keyword evidence="4" id="KW-1185">Reference proteome</keyword>
<dbReference type="Pfam" id="PF08401">
    <property type="entry name" value="ArdcN"/>
    <property type="match status" value="1"/>
</dbReference>
<dbReference type="PIRSF" id="PIRSF037112">
    <property type="entry name" value="Antirestriction_ArdC"/>
    <property type="match status" value="1"/>
</dbReference>
<gene>
    <name evidence="3" type="primary">ardC</name>
    <name evidence="3" type="ORF">RSO01_75900</name>
</gene>
<accession>A0A512NNA4</accession>
<dbReference type="InterPro" id="IPR041459">
    <property type="entry name" value="MPTase-PolyVal"/>
</dbReference>
<dbReference type="GO" id="GO:0003697">
    <property type="term" value="F:single-stranded DNA binding"/>
    <property type="evidence" value="ECO:0007669"/>
    <property type="project" value="InterPro"/>
</dbReference>
<dbReference type="InterPro" id="IPR013610">
    <property type="entry name" value="ArdC_N"/>
</dbReference>
<evidence type="ECO:0000313" key="4">
    <source>
        <dbReference type="Proteomes" id="UP000321058"/>
    </source>
</evidence>
<protein>
    <submittedName>
        <fullName evidence="3">Antirestriction protein</fullName>
    </submittedName>
</protein>
<proteinExistence type="predicted"/>
<evidence type="ECO:0000259" key="1">
    <source>
        <dbReference type="Pfam" id="PF08401"/>
    </source>
</evidence>
<evidence type="ECO:0000313" key="3">
    <source>
        <dbReference type="EMBL" id="GEP60424.1"/>
    </source>
</evidence>
<reference evidence="3 4" key="1">
    <citation type="submission" date="2019-07" db="EMBL/GenBank/DDBJ databases">
        <title>Whole genome shotgun sequence of Reyranella soli NBRC 108950.</title>
        <authorList>
            <person name="Hosoyama A."/>
            <person name="Uohara A."/>
            <person name="Ohji S."/>
            <person name="Ichikawa N."/>
        </authorList>
    </citation>
    <scope>NUCLEOTIDE SEQUENCE [LARGE SCALE GENOMIC DNA]</scope>
    <source>
        <strain evidence="3 4">NBRC 108950</strain>
    </source>
</reference>
<evidence type="ECO:0000259" key="2">
    <source>
        <dbReference type="Pfam" id="PF18818"/>
    </source>
</evidence>